<evidence type="ECO:0000313" key="3">
    <source>
        <dbReference type="Proteomes" id="UP000050761"/>
    </source>
</evidence>
<keyword evidence="3" id="KW-1185">Reference proteome</keyword>
<name>A0A183GUT7_HELPZ</name>
<feature type="region of interest" description="Disordered" evidence="1">
    <location>
        <begin position="1"/>
        <end position="76"/>
    </location>
</feature>
<accession>A0A3P8IIL6</accession>
<dbReference type="AlphaFoldDB" id="A0A183GUT7"/>
<dbReference type="Proteomes" id="UP000050761">
    <property type="component" value="Unassembled WGS sequence"/>
</dbReference>
<reference evidence="4" key="2">
    <citation type="submission" date="2019-09" db="UniProtKB">
        <authorList>
            <consortium name="WormBaseParasite"/>
        </authorList>
    </citation>
    <scope>IDENTIFICATION</scope>
</reference>
<organism evidence="3 4">
    <name type="scientific">Heligmosomoides polygyrus</name>
    <name type="common">Parasitic roundworm</name>
    <dbReference type="NCBI Taxonomy" id="6339"/>
    <lineage>
        <taxon>Eukaryota</taxon>
        <taxon>Metazoa</taxon>
        <taxon>Ecdysozoa</taxon>
        <taxon>Nematoda</taxon>
        <taxon>Chromadorea</taxon>
        <taxon>Rhabditida</taxon>
        <taxon>Rhabditina</taxon>
        <taxon>Rhabditomorpha</taxon>
        <taxon>Strongyloidea</taxon>
        <taxon>Heligmosomidae</taxon>
        <taxon>Heligmosomoides</taxon>
    </lineage>
</organism>
<protein>
    <submittedName>
        <fullName evidence="2 4">Uncharacterized protein</fullName>
    </submittedName>
</protein>
<accession>A0A183GUT7</accession>
<proteinExistence type="predicted"/>
<evidence type="ECO:0000313" key="4">
    <source>
        <dbReference type="WBParaSite" id="HPBE_0002645701-mRNA-1"/>
    </source>
</evidence>
<sequence>MAETKEPGICEQDERYSSSGSPPAAQRMNHRPLSIMTHLEQEHEQTVNGCDAQRAHEATQSAPDAVRHHLAAPSGM</sequence>
<reference evidence="2 3" key="1">
    <citation type="submission" date="2018-11" db="EMBL/GenBank/DDBJ databases">
        <authorList>
            <consortium name="Pathogen Informatics"/>
        </authorList>
    </citation>
    <scope>NUCLEOTIDE SEQUENCE [LARGE SCALE GENOMIC DNA]</scope>
</reference>
<evidence type="ECO:0000256" key="1">
    <source>
        <dbReference type="SAM" id="MobiDB-lite"/>
    </source>
</evidence>
<feature type="compositionally biased region" description="Basic and acidic residues" evidence="1">
    <location>
        <begin position="1"/>
        <end position="16"/>
    </location>
</feature>
<evidence type="ECO:0000313" key="2">
    <source>
        <dbReference type="EMBL" id="VDP57663.1"/>
    </source>
</evidence>
<dbReference type="WBParaSite" id="HPBE_0002645701-mRNA-1">
    <property type="protein sequence ID" value="HPBE_0002645701-mRNA-1"/>
    <property type="gene ID" value="HPBE_0002645701"/>
</dbReference>
<gene>
    <name evidence="2" type="ORF">HPBE_LOCUS26456</name>
</gene>
<dbReference type="EMBL" id="UZAH01040014">
    <property type="protein sequence ID" value="VDP57663.1"/>
    <property type="molecule type" value="Genomic_DNA"/>
</dbReference>